<dbReference type="SUPFAM" id="SSF51161">
    <property type="entry name" value="Trimeric LpxA-like enzymes"/>
    <property type="match status" value="1"/>
</dbReference>
<reference evidence="2" key="1">
    <citation type="submission" date="2009-11" db="EMBL/GenBank/DDBJ databases">
        <title>The complete chromosome 2 of Sphaerobacter thermophilus DSM 20745.</title>
        <authorList>
            <person name="Lucas S."/>
            <person name="Copeland A."/>
            <person name="Lapidus A."/>
            <person name="Glavina del Rio T."/>
            <person name="Dalin E."/>
            <person name="Tice H."/>
            <person name="Bruce D."/>
            <person name="Goodwin L."/>
            <person name="Pitluck S."/>
            <person name="Kyrpides N."/>
            <person name="Mavromatis K."/>
            <person name="Ivanova N."/>
            <person name="Mikhailova N."/>
            <person name="LaButti K.M."/>
            <person name="Clum A."/>
            <person name="Sun H.I."/>
            <person name="Brettin T."/>
            <person name="Detter J.C."/>
            <person name="Han C."/>
            <person name="Larimer F."/>
            <person name="Land M."/>
            <person name="Hauser L."/>
            <person name="Markowitz V."/>
            <person name="Cheng J.F."/>
            <person name="Hugenholtz P."/>
            <person name="Woyke T."/>
            <person name="Wu D."/>
            <person name="Steenblock K."/>
            <person name="Schneider S."/>
            <person name="Pukall R."/>
            <person name="Goeker M."/>
            <person name="Klenk H.P."/>
            <person name="Eisen J.A."/>
        </authorList>
    </citation>
    <scope>NUCLEOTIDE SEQUENCE [LARGE SCALE GENOMIC DNA]</scope>
    <source>
        <strain evidence="2">ATCC 49802 / DSM 20745 / S 6022</strain>
    </source>
</reference>
<dbReference type="InterPro" id="IPR047324">
    <property type="entry name" value="LbH_gamma_CA-like"/>
</dbReference>
<keyword evidence="2" id="KW-1185">Reference proteome</keyword>
<dbReference type="OrthoDB" id="9803036at2"/>
<dbReference type="InParanoid" id="D1C9B5"/>
<sequence>MPVRPFRGKHPEIDPSAYVADGAQIIGDVALGPHASIWFNAVLRGDADRIEIGAGSNIQDGVIVHADPGFPCRVGRDVVVGHGAILHGCEIGDECLIGMGAIILNGARLGPGCVVAAGALVPEGKEFPPRSLLMGVPATVKRSVSDEDLAATRAGAAHYRERATLYRAESGDTEGRG</sequence>
<name>D1C9B5_SPHTD</name>
<gene>
    <name evidence="1" type="ordered locus">Sthe_3005</name>
</gene>
<dbReference type="InterPro" id="IPR001451">
    <property type="entry name" value="Hexapep"/>
</dbReference>
<dbReference type="Proteomes" id="UP000002027">
    <property type="component" value="Chromosome 2"/>
</dbReference>
<organism evidence="1 2">
    <name type="scientific">Sphaerobacter thermophilus (strain ATCC 49802 / DSM 20745 / KCCM 41009 / NCIMB 13125 / S 6022)</name>
    <dbReference type="NCBI Taxonomy" id="479434"/>
    <lineage>
        <taxon>Bacteria</taxon>
        <taxon>Pseudomonadati</taxon>
        <taxon>Thermomicrobiota</taxon>
        <taxon>Thermomicrobia</taxon>
        <taxon>Sphaerobacterales</taxon>
        <taxon>Sphaerobacterineae</taxon>
        <taxon>Sphaerobacteraceae</taxon>
        <taxon>Sphaerobacter</taxon>
    </lineage>
</organism>
<dbReference type="CDD" id="cd04645">
    <property type="entry name" value="LbH_gamma_CA_like"/>
    <property type="match status" value="1"/>
</dbReference>
<dbReference type="STRING" id="479434.Sthe_3005"/>
<dbReference type="Gene3D" id="2.160.10.10">
    <property type="entry name" value="Hexapeptide repeat proteins"/>
    <property type="match status" value="1"/>
</dbReference>
<dbReference type="AlphaFoldDB" id="D1C9B5"/>
<dbReference type="FunCoup" id="D1C9B5">
    <property type="interactions" value="117"/>
</dbReference>
<evidence type="ECO:0000313" key="1">
    <source>
        <dbReference type="EMBL" id="ACZ40408.1"/>
    </source>
</evidence>
<dbReference type="RefSeq" id="WP_012873443.1">
    <property type="nucleotide sequence ID" value="NC_013524.1"/>
</dbReference>
<dbReference type="EMBL" id="CP001824">
    <property type="protein sequence ID" value="ACZ40408.1"/>
    <property type="molecule type" value="Genomic_DNA"/>
</dbReference>
<dbReference type="GO" id="GO:0016740">
    <property type="term" value="F:transferase activity"/>
    <property type="evidence" value="ECO:0007669"/>
    <property type="project" value="UniProtKB-KW"/>
</dbReference>
<dbReference type="HOGENOM" id="CLU_064827_4_0_0"/>
<dbReference type="Pfam" id="PF00132">
    <property type="entry name" value="Hexapep"/>
    <property type="match status" value="1"/>
</dbReference>
<dbReference type="InterPro" id="IPR050484">
    <property type="entry name" value="Transf_Hexapept/Carb_Anhydrase"/>
</dbReference>
<keyword evidence="1" id="KW-0808">Transferase</keyword>
<dbReference type="PANTHER" id="PTHR13061">
    <property type="entry name" value="DYNACTIN SUBUNIT P25"/>
    <property type="match status" value="1"/>
</dbReference>
<dbReference type="PANTHER" id="PTHR13061:SF29">
    <property type="entry name" value="GAMMA CARBONIC ANHYDRASE-LIKE 1, MITOCHONDRIAL-RELATED"/>
    <property type="match status" value="1"/>
</dbReference>
<dbReference type="KEGG" id="sti:Sthe_3005"/>
<evidence type="ECO:0000313" key="2">
    <source>
        <dbReference type="Proteomes" id="UP000002027"/>
    </source>
</evidence>
<protein>
    <submittedName>
        <fullName evidence="1">Hexapaptide repeat-containing transferase</fullName>
    </submittedName>
</protein>
<proteinExistence type="predicted"/>
<accession>D1C9B5</accession>
<dbReference type="eggNOG" id="COG0663">
    <property type="taxonomic scope" value="Bacteria"/>
</dbReference>
<dbReference type="InterPro" id="IPR011004">
    <property type="entry name" value="Trimer_LpxA-like_sf"/>
</dbReference>
<reference evidence="1 2" key="2">
    <citation type="journal article" date="2010" name="Stand. Genomic Sci.">
        <title>Complete genome sequence of Desulfohalobium retbaense type strain (HR(100)).</title>
        <authorList>
            <person name="Spring S."/>
            <person name="Nolan M."/>
            <person name="Lapidus A."/>
            <person name="Glavina Del Rio T."/>
            <person name="Copeland A."/>
            <person name="Tice H."/>
            <person name="Cheng J.F."/>
            <person name="Lucas S."/>
            <person name="Land M."/>
            <person name="Chen F."/>
            <person name="Bruce D."/>
            <person name="Goodwin L."/>
            <person name="Pitluck S."/>
            <person name="Ivanova N."/>
            <person name="Mavromatis K."/>
            <person name="Mikhailova N."/>
            <person name="Pati A."/>
            <person name="Chen A."/>
            <person name="Palaniappan K."/>
            <person name="Hauser L."/>
            <person name="Chang Y.J."/>
            <person name="Jeffries C.D."/>
            <person name="Munk C."/>
            <person name="Kiss H."/>
            <person name="Chain P."/>
            <person name="Han C."/>
            <person name="Brettin T."/>
            <person name="Detter J.C."/>
            <person name="Schuler E."/>
            <person name="Goker M."/>
            <person name="Rohde M."/>
            <person name="Bristow J."/>
            <person name="Eisen J.A."/>
            <person name="Markowitz V."/>
            <person name="Hugenholtz P."/>
            <person name="Kyrpides N.C."/>
            <person name="Klenk H.P."/>
        </authorList>
    </citation>
    <scope>NUCLEOTIDE SEQUENCE [LARGE SCALE GENOMIC DNA]</scope>
    <source>
        <strain evidence="2">ATCC 49802 / DSM 20745 / S 6022</strain>
    </source>
</reference>